<evidence type="ECO:0000256" key="6">
    <source>
        <dbReference type="ARBA" id="ARBA00022722"/>
    </source>
</evidence>
<dbReference type="InterPro" id="IPR008918">
    <property type="entry name" value="HhH2"/>
</dbReference>
<keyword evidence="8" id="KW-0378">Hydrolase</keyword>
<evidence type="ECO:0000256" key="4">
    <source>
        <dbReference type="ARBA" id="ARBA00022695"/>
    </source>
</evidence>
<feature type="compositionally biased region" description="Low complexity" evidence="14">
    <location>
        <begin position="655"/>
        <end position="678"/>
    </location>
</feature>
<dbReference type="EMBL" id="PETL01000171">
    <property type="protein sequence ID" value="PIV64188.1"/>
    <property type="molecule type" value="Genomic_DNA"/>
</dbReference>
<dbReference type="GO" id="GO:0006261">
    <property type="term" value="P:DNA-templated DNA replication"/>
    <property type="evidence" value="ECO:0007669"/>
    <property type="project" value="InterPro"/>
</dbReference>
<keyword evidence="6" id="KW-0540">Nuclease</keyword>
<dbReference type="PRINTS" id="PR00868">
    <property type="entry name" value="DNAPOLI"/>
</dbReference>
<dbReference type="GO" id="GO:0006302">
    <property type="term" value="P:double-strand break repair"/>
    <property type="evidence" value="ECO:0007669"/>
    <property type="project" value="TreeGrafter"/>
</dbReference>
<evidence type="ECO:0000256" key="9">
    <source>
        <dbReference type="ARBA" id="ARBA00022839"/>
    </source>
</evidence>
<organism evidence="16 17">
    <name type="scientific">bacterium (Candidatus Ratteibacteria) CG01_land_8_20_14_3_00_40_19</name>
    <dbReference type="NCBI Taxonomy" id="2014290"/>
    <lineage>
        <taxon>Bacteria</taxon>
        <taxon>Candidatus Ratteibacteria</taxon>
    </lineage>
</organism>
<dbReference type="InterPro" id="IPR054690">
    <property type="entry name" value="DNA_polI_exonuclease"/>
</dbReference>
<dbReference type="SMART" id="SM00475">
    <property type="entry name" value="53EXOc"/>
    <property type="match status" value="1"/>
</dbReference>
<evidence type="ECO:0000256" key="8">
    <source>
        <dbReference type="ARBA" id="ARBA00022801"/>
    </source>
</evidence>
<comment type="caution">
    <text evidence="16">The sequence shown here is derived from an EMBL/GenBank/DDBJ whole genome shotgun (WGS) entry which is preliminary data.</text>
</comment>
<name>A0A2M7E911_9BACT</name>
<dbReference type="Gene3D" id="1.20.1060.10">
    <property type="entry name" value="Taq DNA Polymerase, Chain T, domain 4"/>
    <property type="match status" value="1"/>
</dbReference>
<dbReference type="SUPFAM" id="SSF88723">
    <property type="entry name" value="PIN domain-like"/>
    <property type="match status" value="1"/>
</dbReference>
<keyword evidence="3" id="KW-0808">Transferase</keyword>
<sequence>MDKSFWLVDGNSILYRSYYAIGPLSTPDGQPSNAAYGFTTTLFKLIQERNPSHLAITFDRKEPTFRHKLFSDYKIQRPPMPEDLVKQIPLIKEIIKTFPIVILEKPGYEADDVLATMSRRAEKENLNTFIVTGDKDILQLVGEKIKVYNSSHGFFYDAEKVKEKFGISPENIVDLIALMGDASDNIPGVFGVGEKTAVKLIKEFGSIENLYKNIDIAPQSPHLLSSPRRGEEGKERGKKWDVLADSLREKLIKGKEMAFLSKKLAILDLGVPLKASIADCRMKNPDYQKLKEIFQRLEFKRLIKVVDELARHCEPRSLSGRGNLNEDFLLFQPGKIYRMDEILRGLESFKSRLEDPDTEKIGFHLKEKLIQLAKKGVEVKGELFDLGVAEYLLNEKSPSPLILSPLGRGREGEGGIRTLRSRCLNDLQGKNLLSLFKEVEMPLIKVLAKMEMKGIFIDTGYLSSLSKKFGEKLKDLEREIYLASGEEFKINSPDQLRKILFEKLKLPPGKRTKKGYSTDSEVLKELSRIHHLPATLLEYRQLYKLKSTYIDALPKLVSQKDKRLHTSFNQIGTTTGRFSSSDPNLQNIPIRTERGSLIRKAFCAEGDYFLFSFDYSQIELRVLAHLSEDPSLREAFLNNRDIHAETASLIFNRETSPSLSPSPQSSPTLSLPLRWGGK</sequence>
<evidence type="ECO:0000256" key="10">
    <source>
        <dbReference type="ARBA" id="ARBA00022932"/>
    </source>
</evidence>
<comment type="catalytic activity">
    <reaction evidence="13">
        <text>DNA(n) + a 2'-deoxyribonucleoside 5'-triphosphate = DNA(n+1) + diphosphate</text>
        <dbReference type="Rhea" id="RHEA:22508"/>
        <dbReference type="Rhea" id="RHEA-COMP:17339"/>
        <dbReference type="Rhea" id="RHEA-COMP:17340"/>
        <dbReference type="ChEBI" id="CHEBI:33019"/>
        <dbReference type="ChEBI" id="CHEBI:61560"/>
        <dbReference type="ChEBI" id="CHEBI:173112"/>
        <dbReference type="EC" id="2.7.7.7"/>
    </reaction>
</comment>
<dbReference type="Pfam" id="PF00476">
    <property type="entry name" value="DNA_pol_A"/>
    <property type="match status" value="1"/>
</dbReference>
<dbReference type="Gene3D" id="3.30.420.10">
    <property type="entry name" value="Ribonuclease H-like superfamily/Ribonuclease H"/>
    <property type="match status" value="2"/>
</dbReference>
<dbReference type="Pfam" id="PF02739">
    <property type="entry name" value="5_3_exonuc_N"/>
    <property type="match status" value="1"/>
</dbReference>
<keyword evidence="9" id="KW-0269">Exonuclease</keyword>
<keyword evidence="5" id="KW-0235">DNA replication</keyword>
<proteinExistence type="inferred from homology"/>
<evidence type="ECO:0000313" key="16">
    <source>
        <dbReference type="EMBL" id="PIV64188.1"/>
    </source>
</evidence>
<dbReference type="Pfam" id="PF22619">
    <property type="entry name" value="DNA_polI_exo1"/>
    <property type="match status" value="1"/>
</dbReference>
<dbReference type="InterPro" id="IPR020046">
    <property type="entry name" value="5-3_exonucl_a-hlix_arch_N"/>
</dbReference>
<dbReference type="InterPro" id="IPR002298">
    <property type="entry name" value="DNA_polymerase_A"/>
</dbReference>
<dbReference type="InterPro" id="IPR036279">
    <property type="entry name" value="5-3_exonuclease_C_sf"/>
</dbReference>
<dbReference type="SUPFAM" id="SSF56672">
    <property type="entry name" value="DNA/RNA polymerases"/>
    <property type="match status" value="1"/>
</dbReference>
<dbReference type="InterPro" id="IPR043502">
    <property type="entry name" value="DNA/RNA_pol_sf"/>
</dbReference>
<evidence type="ECO:0000259" key="15">
    <source>
        <dbReference type="SMART" id="SM00475"/>
    </source>
</evidence>
<dbReference type="InterPro" id="IPR012337">
    <property type="entry name" value="RNaseH-like_sf"/>
</dbReference>
<dbReference type="Gene3D" id="3.30.70.370">
    <property type="match status" value="1"/>
</dbReference>
<dbReference type="Pfam" id="PF01367">
    <property type="entry name" value="5_3_exonuc"/>
    <property type="match status" value="1"/>
</dbReference>
<dbReference type="Proteomes" id="UP000228886">
    <property type="component" value="Unassembled WGS sequence"/>
</dbReference>
<keyword evidence="10" id="KW-0239">DNA-directed DNA polymerase</keyword>
<dbReference type="InterPro" id="IPR002421">
    <property type="entry name" value="5-3_exonuclease"/>
</dbReference>
<evidence type="ECO:0000256" key="3">
    <source>
        <dbReference type="ARBA" id="ARBA00022679"/>
    </source>
</evidence>
<dbReference type="SUPFAM" id="SSF47807">
    <property type="entry name" value="5' to 3' exonuclease, C-terminal subdomain"/>
    <property type="match status" value="1"/>
</dbReference>
<feature type="domain" description="5'-3' exonuclease" evidence="15">
    <location>
        <begin position="2"/>
        <end position="283"/>
    </location>
</feature>
<dbReference type="GO" id="GO:0003677">
    <property type="term" value="F:DNA binding"/>
    <property type="evidence" value="ECO:0007669"/>
    <property type="project" value="UniProtKB-KW"/>
</dbReference>
<protein>
    <recommendedName>
        <fullName evidence="2">DNA-directed DNA polymerase</fullName>
        <ecNumber evidence="2">2.7.7.7</ecNumber>
    </recommendedName>
</protein>
<dbReference type="AlphaFoldDB" id="A0A2M7E911"/>
<reference evidence="17" key="1">
    <citation type="submission" date="2017-09" db="EMBL/GenBank/DDBJ databases">
        <title>Depth-based differentiation of microbial function through sediment-hosted aquifers and enrichment of novel symbionts in the deep terrestrial subsurface.</title>
        <authorList>
            <person name="Probst A.J."/>
            <person name="Ladd B."/>
            <person name="Jarett J.K."/>
            <person name="Geller-Mcgrath D.E."/>
            <person name="Sieber C.M.K."/>
            <person name="Emerson J.B."/>
            <person name="Anantharaman K."/>
            <person name="Thomas B.C."/>
            <person name="Malmstrom R."/>
            <person name="Stieglmeier M."/>
            <person name="Klingl A."/>
            <person name="Woyke T."/>
            <person name="Ryan C.M."/>
            <person name="Banfield J.F."/>
        </authorList>
    </citation>
    <scope>NUCLEOTIDE SEQUENCE [LARGE SCALE GENOMIC DNA]</scope>
</reference>
<evidence type="ECO:0000256" key="1">
    <source>
        <dbReference type="ARBA" id="ARBA00007705"/>
    </source>
</evidence>
<dbReference type="FunFam" id="3.40.50.1010:FF:000001">
    <property type="entry name" value="DNA polymerase I"/>
    <property type="match status" value="1"/>
</dbReference>
<dbReference type="FunFam" id="1.20.1060.10:FF:000001">
    <property type="entry name" value="DNA polymerase I"/>
    <property type="match status" value="1"/>
</dbReference>
<comment type="similarity">
    <text evidence="1">Belongs to the DNA polymerase type-A family.</text>
</comment>
<dbReference type="SMART" id="SM00279">
    <property type="entry name" value="HhH2"/>
    <property type="match status" value="1"/>
</dbReference>
<dbReference type="PANTHER" id="PTHR10133:SF27">
    <property type="entry name" value="DNA POLYMERASE NU"/>
    <property type="match status" value="1"/>
</dbReference>
<evidence type="ECO:0000313" key="17">
    <source>
        <dbReference type="Proteomes" id="UP000228886"/>
    </source>
</evidence>
<dbReference type="FunFam" id="1.10.150.20:FF:000003">
    <property type="entry name" value="DNA polymerase I"/>
    <property type="match status" value="1"/>
</dbReference>
<evidence type="ECO:0000256" key="7">
    <source>
        <dbReference type="ARBA" id="ARBA00022763"/>
    </source>
</evidence>
<accession>A0A2M7E911</accession>
<keyword evidence="4" id="KW-0548">Nucleotidyltransferase</keyword>
<dbReference type="Gene3D" id="1.10.150.20">
    <property type="entry name" value="5' to 3' exonuclease, C-terminal subdomain"/>
    <property type="match status" value="2"/>
</dbReference>
<gene>
    <name evidence="16" type="ORF">COS11_03490</name>
</gene>
<dbReference type="InterPro" id="IPR001098">
    <property type="entry name" value="DNA-dir_DNA_pol_A_palm_dom"/>
</dbReference>
<evidence type="ECO:0000256" key="2">
    <source>
        <dbReference type="ARBA" id="ARBA00012417"/>
    </source>
</evidence>
<keyword evidence="11" id="KW-0238">DNA-binding</keyword>
<dbReference type="EC" id="2.7.7.7" evidence="2"/>
<dbReference type="InterPro" id="IPR020045">
    <property type="entry name" value="DNA_polI_H3TH"/>
</dbReference>
<dbReference type="Gene3D" id="3.40.50.1010">
    <property type="entry name" value="5'-nuclease"/>
    <property type="match status" value="1"/>
</dbReference>
<dbReference type="InterPro" id="IPR029060">
    <property type="entry name" value="PIN-like_dom_sf"/>
</dbReference>
<dbReference type="PANTHER" id="PTHR10133">
    <property type="entry name" value="DNA POLYMERASE I"/>
    <property type="match status" value="1"/>
</dbReference>
<evidence type="ECO:0000256" key="12">
    <source>
        <dbReference type="ARBA" id="ARBA00023204"/>
    </source>
</evidence>
<dbReference type="InterPro" id="IPR036397">
    <property type="entry name" value="RNaseH_sf"/>
</dbReference>
<evidence type="ECO:0000256" key="11">
    <source>
        <dbReference type="ARBA" id="ARBA00023125"/>
    </source>
</evidence>
<dbReference type="CDD" id="cd09859">
    <property type="entry name" value="PIN_53EXO"/>
    <property type="match status" value="1"/>
</dbReference>
<feature type="region of interest" description="Disordered" evidence="14">
    <location>
        <begin position="654"/>
        <end position="678"/>
    </location>
</feature>
<dbReference type="CDD" id="cd09898">
    <property type="entry name" value="H3TH_53EXO"/>
    <property type="match status" value="1"/>
</dbReference>
<dbReference type="GO" id="GO:0003887">
    <property type="term" value="F:DNA-directed DNA polymerase activity"/>
    <property type="evidence" value="ECO:0007669"/>
    <property type="project" value="UniProtKB-KW"/>
</dbReference>
<evidence type="ECO:0000256" key="13">
    <source>
        <dbReference type="ARBA" id="ARBA00049244"/>
    </source>
</evidence>
<evidence type="ECO:0000256" key="14">
    <source>
        <dbReference type="SAM" id="MobiDB-lite"/>
    </source>
</evidence>
<evidence type="ECO:0000256" key="5">
    <source>
        <dbReference type="ARBA" id="ARBA00022705"/>
    </source>
</evidence>
<keyword evidence="12" id="KW-0234">DNA repair</keyword>
<keyword evidence="7" id="KW-0227">DNA damage</keyword>
<dbReference type="GO" id="GO:0008409">
    <property type="term" value="F:5'-3' exonuclease activity"/>
    <property type="evidence" value="ECO:0007669"/>
    <property type="project" value="InterPro"/>
</dbReference>
<dbReference type="SUPFAM" id="SSF53098">
    <property type="entry name" value="Ribonuclease H-like"/>
    <property type="match status" value="1"/>
</dbReference>
<feature type="non-terminal residue" evidence="16">
    <location>
        <position position="678"/>
    </location>
</feature>